<dbReference type="PROSITE" id="PS51257">
    <property type="entry name" value="PROKAR_LIPOPROTEIN"/>
    <property type="match status" value="1"/>
</dbReference>
<feature type="transmembrane region" description="Helical" evidence="1">
    <location>
        <begin position="21"/>
        <end position="41"/>
    </location>
</feature>
<dbReference type="RefSeq" id="WP_305996442.1">
    <property type="nucleotide sequence ID" value="NZ_JAVALS010000005.1"/>
</dbReference>
<organism evidence="2 3">
    <name type="scientific">Arthrobacter horti</name>
    <dbReference type="NCBI Taxonomy" id="3068273"/>
    <lineage>
        <taxon>Bacteria</taxon>
        <taxon>Bacillati</taxon>
        <taxon>Actinomycetota</taxon>
        <taxon>Actinomycetes</taxon>
        <taxon>Micrococcales</taxon>
        <taxon>Micrococcaceae</taxon>
        <taxon>Arthrobacter</taxon>
    </lineage>
</organism>
<evidence type="ECO:0000313" key="2">
    <source>
        <dbReference type="EMBL" id="MDP5227394.1"/>
    </source>
</evidence>
<reference evidence="2 3" key="1">
    <citation type="submission" date="2023-08" db="EMBL/GenBank/DDBJ databases">
        <title>Arthrobacter horti sp. nov., isolated from forest soil.</title>
        <authorList>
            <person name="Park M."/>
        </authorList>
    </citation>
    <scope>NUCLEOTIDE SEQUENCE [LARGE SCALE GENOMIC DNA]</scope>
    <source>
        <strain evidence="2 3">YJM1</strain>
    </source>
</reference>
<dbReference type="Pfam" id="PF14155">
    <property type="entry name" value="DUF4307"/>
    <property type="match status" value="1"/>
</dbReference>
<keyword evidence="3" id="KW-1185">Reference proteome</keyword>
<gene>
    <name evidence="2" type="ORF">Q9R02_09545</name>
</gene>
<sequence>MKSSLANRYGGQKRPVTRKTKITLIISGVVVACGLAALLNVNVSNVDSVNFNTVSFSANDPSFAEVDFQVSKDRTHEAVCAVKALDNQFAVVGWKYVDIPANAADFGAENGRTTQQRVSIRTESLAVSGVVDSCWSKG</sequence>
<evidence type="ECO:0000256" key="1">
    <source>
        <dbReference type="SAM" id="Phobius"/>
    </source>
</evidence>
<dbReference type="EMBL" id="JAVALS010000005">
    <property type="protein sequence ID" value="MDP5227394.1"/>
    <property type="molecule type" value="Genomic_DNA"/>
</dbReference>
<dbReference type="Proteomes" id="UP001232725">
    <property type="component" value="Unassembled WGS sequence"/>
</dbReference>
<accession>A0ABT9IP83</accession>
<keyword evidence="1" id="KW-1133">Transmembrane helix</keyword>
<keyword evidence="1" id="KW-0472">Membrane</keyword>
<protein>
    <submittedName>
        <fullName evidence="2">DUF4307 domain-containing protein</fullName>
    </submittedName>
</protein>
<dbReference type="InterPro" id="IPR025443">
    <property type="entry name" value="DUF4307"/>
</dbReference>
<evidence type="ECO:0000313" key="3">
    <source>
        <dbReference type="Proteomes" id="UP001232725"/>
    </source>
</evidence>
<name>A0ABT9IP83_9MICC</name>
<keyword evidence="1" id="KW-0812">Transmembrane</keyword>
<comment type="caution">
    <text evidence="2">The sequence shown here is derived from an EMBL/GenBank/DDBJ whole genome shotgun (WGS) entry which is preliminary data.</text>
</comment>
<proteinExistence type="predicted"/>